<evidence type="ECO:0000256" key="3">
    <source>
        <dbReference type="SAM" id="Phobius"/>
    </source>
</evidence>
<accession>A0A850H6R3</accession>
<proteinExistence type="inferred from homology"/>
<dbReference type="RefSeq" id="WP_176273166.1">
    <property type="nucleotide sequence ID" value="NZ_JABWTA010000001.1"/>
</dbReference>
<evidence type="ECO:0000256" key="1">
    <source>
        <dbReference type="ARBA" id="ARBA00022679"/>
    </source>
</evidence>
<dbReference type="InterPro" id="IPR048254">
    <property type="entry name" value="CDP_ALCOHOL_P_TRANSF_CS"/>
</dbReference>
<dbReference type="Proteomes" id="UP000546031">
    <property type="component" value="Unassembled WGS sequence"/>
</dbReference>
<feature type="transmembrane region" description="Helical" evidence="3">
    <location>
        <begin position="240"/>
        <end position="261"/>
    </location>
</feature>
<reference evidence="4 5" key="1">
    <citation type="submission" date="2020-06" db="EMBL/GenBank/DDBJ databases">
        <title>Altererythrobacter lutimaris sp. nov., a marine bacterium isolated from a tidal flat.</title>
        <authorList>
            <person name="Kim D."/>
            <person name="Yoo Y."/>
            <person name="Kim J.-J."/>
        </authorList>
    </citation>
    <scope>NUCLEOTIDE SEQUENCE [LARGE SCALE GENOMIC DNA]</scope>
    <source>
        <strain evidence="4 5">JGD-16</strain>
    </source>
</reference>
<dbReference type="GO" id="GO:0016780">
    <property type="term" value="F:phosphotransferase activity, for other substituted phosphate groups"/>
    <property type="evidence" value="ECO:0007669"/>
    <property type="project" value="InterPro"/>
</dbReference>
<dbReference type="GO" id="GO:0008654">
    <property type="term" value="P:phospholipid biosynthetic process"/>
    <property type="evidence" value="ECO:0007669"/>
    <property type="project" value="InterPro"/>
</dbReference>
<keyword evidence="5" id="KW-1185">Reference proteome</keyword>
<dbReference type="EMBL" id="JABWTA010000001">
    <property type="protein sequence ID" value="NVE94944.1"/>
    <property type="molecule type" value="Genomic_DNA"/>
</dbReference>
<sequence>MSEKPPASILFASEAGANQLVAGVPAAARALLLATENAKKNGDIAIAVPGGWKPSEYCQMEAKRLAGDGEWKTADTHEINRDDAVWAIDLLGVKPDENEQNREAEIQALKQASKAIIASTGKAADGIVSRYINRPISQSISRIMLRASWTRPGHATALAALIGLAMVIALLFGGATGLLIGAVLFQAASIVDGVDGEMARATQRSSERGAMLDSLTDAATNLGFLAGVSFNVWQQGMERAAAAGAVACIVLGLGSALLGIVARRSGGPFTFDALKHKMRAKPSRFKQALVYIAMRDFYALAACIAILVGAVVPLLYAFAIIACGWFLVVCVTFATNRFAPPSAES</sequence>
<comment type="similarity">
    <text evidence="2">Belongs to the CDP-alcohol phosphatidyltransferase class-I family.</text>
</comment>
<evidence type="ECO:0000313" key="5">
    <source>
        <dbReference type="Proteomes" id="UP000546031"/>
    </source>
</evidence>
<dbReference type="PROSITE" id="PS00379">
    <property type="entry name" value="CDP_ALCOHOL_P_TRANSF"/>
    <property type="match status" value="1"/>
</dbReference>
<keyword evidence="3" id="KW-1133">Transmembrane helix</keyword>
<organism evidence="4 5">
    <name type="scientific">Altererythrobacter lutimaris</name>
    <dbReference type="NCBI Taxonomy" id="2743979"/>
    <lineage>
        <taxon>Bacteria</taxon>
        <taxon>Pseudomonadati</taxon>
        <taxon>Pseudomonadota</taxon>
        <taxon>Alphaproteobacteria</taxon>
        <taxon>Sphingomonadales</taxon>
        <taxon>Erythrobacteraceae</taxon>
        <taxon>Altererythrobacter</taxon>
    </lineage>
</organism>
<comment type="caution">
    <text evidence="4">The sequence shown here is derived from an EMBL/GenBank/DDBJ whole genome shotgun (WGS) entry which is preliminary data.</text>
</comment>
<name>A0A850H6R3_9SPHN</name>
<dbReference type="Pfam" id="PF01066">
    <property type="entry name" value="CDP-OH_P_transf"/>
    <property type="match status" value="1"/>
</dbReference>
<dbReference type="InterPro" id="IPR043130">
    <property type="entry name" value="CDP-OH_PTrfase_TM_dom"/>
</dbReference>
<protein>
    <submittedName>
        <fullName evidence="4">CDP-alcohol phosphatidyltransferase family protein</fullName>
    </submittedName>
</protein>
<dbReference type="AlphaFoldDB" id="A0A850H6R3"/>
<keyword evidence="3" id="KW-0812">Transmembrane</keyword>
<evidence type="ECO:0000256" key="2">
    <source>
        <dbReference type="RuleBase" id="RU003750"/>
    </source>
</evidence>
<dbReference type="GO" id="GO:0016020">
    <property type="term" value="C:membrane"/>
    <property type="evidence" value="ECO:0007669"/>
    <property type="project" value="InterPro"/>
</dbReference>
<dbReference type="Gene3D" id="1.20.120.1760">
    <property type="match status" value="1"/>
</dbReference>
<gene>
    <name evidence="4" type="ORF">HUO12_08555</name>
</gene>
<keyword evidence="3" id="KW-0472">Membrane</keyword>
<feature type="transmembrane region" description="Helical" evidence="3">
    <location>
        <begin position="314"/>
        <end position="335"/>
    </location>
</feature>
<keyword evidence="1 2" id="KW-0808">Transferase</keyword>
<evidence type="ECO:0000313" key="4">
    <source>
        <dbReference type="EMBL" id="NVE94944.1"/>
    </source>
</evidence>
<dbReference type="InterPro" id="IPR000462">
    <property type="entry name" value="CDP-OH_P_trans"/>
</dbReference>